<dbReference type="SUPFAM" id="SSF46894">
    <property type="entry name" value="C-terminal effector domain of the bipartite response regulators"/>
    <property type="match status" value="1"/>
</dbReference>
<evidence type="ECO:0000256" key="2">
    <source>
        <dbReference type="ARBA" id="ARBA00023125"/>
    </source>
</evidence>
<dbReference type="GO" id="GO:0006355">
    <property type="term" value="P:regulation of DNA-templated transcription"/>
    <property type="evidence" value="ECO:0007669"/>
    <property type="project" value="InterPro"/>
</dbReference>
<dbReference type="PROSITE" id="PS50043">
    <property type="entry name" value="HTH_LUXR_2"/>
    <property type="match status" value="1"/>
</dbReference>
<proteinExistence type="predicted"/>
<dbReference type="EMBL" id="VSSS01000052">
    <property type="protein sequence ID" value="TYL90324.1"/>
    <property type="molecule type" value="Genomic_DNA"/>
</dbReference>
<name>A0A5D3KHE7_9BRAD</name>
<dbReference type="InterPro" id="IPR000792">
    <property type="entry name" value="Tscrpt_reg_LuxR_C"/>
</dbReference>
<organism evidence="5 6">
    <name type="scientific">Bradyrhizobium rifense</name>
    <dbReference type="NCBI Taxonomy" id="515499"/>
    <lineage>
        <taxon>Bacteria</taxon>
        <taxon>Pseudomonadati</taxon>
        <taxon>Pseudomonadota</taxon>
        <taxon>Alphaproteobacteria</taxon>
        <taxon>Hyphomicrobiales</taxon>
        <taxon>Nitrobacteraceae</taxon>
        <taxon>Bradyrhizobium</taxon>
    </lineage>
</organism>
<dbReference type="SMART" id="SM00421">
    <property type="entry name" value="HTH_LUXR"/>
    <property type="match status" value="1"/>
</dbReference>
<evidence type="ECO:0000256" key="3">
    <source>
        <dbReference type="ARBA" id="ARBA00023163"/>
    </source>
</evidence>
<keyword evidence="2" id="KW-0238">DNA-binding</keyword>
<sequence>MIDGQVVKLSARQKQCLRWVEEGKSSWEIGMILRISRNTVDFHIKTVMRKLEVSSRIQAAITARRLKLLD</sequence>
<dbReference type="InterPro" id="IPR036388">
    <property type="entry name" value="WH-like_DNA-bd_sf"/>
</dbReference>
<gene>
    <name evidence="5" type="ORF">FXB40_32215</name>
</gene>
<accession>A0A5D3KHE7</accession>
<evidence type="ECO:0000256" key="1">
    <source>
        <dbReference type="ARBA" id="ARBA00023015"/>
    </source>
</evidence>
<keyword evidence="1" id="KW-0805">Transcription regulation</keyword>
<feature type="domain" description="HTH luxR-type" evidence="4">
    <location>
        <begin position="1"/>
        <end position="67"/>
    </location>
</feature>
<dbReference type="Proteomes" id="UP000324758">
    <property type="component" value="Unassembled WGS sequence"/>
</dbReference>
<evidence type="ECO:0000313" key="6">
    <source>
        <dbReference type="Proteomes" id="UP000324758"/>
    </source>
</evidence>
<reference evidence="5 6" key="1">
    <citation type="submission" date="2019-08" db="EMBL/GenBank/DDBJ databases">
        <title>Bradyrhizobium hipponensis sp. nov., a rhizobium isolated from a Lupinus angustifolius root nodule in Tunisia.</title>
        <authorList>
            <person name="Off K."/>
            <person name="Rejili M."/>
            <person name="Mars M."/>
            <person name="Brachmann A."/>
            <person name="Marin M."/>
        </authorList>
    </citation>
    <scope>NUCLEOTIDE SEQUENCE [LARGE SCALE GENOMIC DNA]</scope>
    <source>
        <strain evidence="5 6">CTAW71</strain>
    </source>
</reference>
<dbReference type="OrthoDB" id="3170288at2"/>
<dbReference type="GO" id="GO:0003677">
    <property type="term" value="F:DNA binding"/>
    <property type="evidence" value="ECO:0007669"/>
    <property type="project" value="UniProtKB-KW"/>
</dbReference>
<keyword evidence="3" id="KW-0804">Transcription</keyword>
<dbReference type="RefSeq" id="WP_148776135.1">
    <property type="nucleotide sequence ID" value="NZ_VSSS01000052.1"/>
</dbReference>
<evidence type="ECO:0000259" key="4">
    <source>
        <dbReference type="PROSITE" id="PS50043"/>
    </source>
</evidence>
<dbReference type="Pfam" id="PF00196">
    <property type="entry name" value="GerE"/>
    <property type="match status" value="1"/>
</dbReference>
<dbReference type="AlphaFoldDB" id="A0A5D3KHE7"/>
<dbReference type="InterPro" id="IPR016032">
    <property type="entry name" value="Sig_transdc_resp-reg_C-effctor"/>
</dbReference>
<protein>
    <submittedName>
        <fullName evidence="5">Helix-turn-helix transcriptional regulator</fullName>
    </submittedName>
</protein>
<dbReference type="PANTHER" id="PTHR44688:SF16">
    <property type="entry name" value="DNA-BINDING TRANSCRIPTIONAL ACTIVATOR DEVR_DOSR"/>
    <property type="match status" value="1"/>
</dbReference>
<keyword evidence="6" id="KW-1185">Reference proteome</keyword>
<comment type="caution">
    <text evidence="5">The sequence shown here is derived from an EMBL/GenBank/DDBJ whole genome shotgun (WGS) entry which is preliminary data.</text>
</comment>
<dbReference type="Gene3D" id="1.10.10.10">
    <property type="entry name" value="Winged helix-like DNA-binding domain superfamily/Winged helix DNA-binding domain"/>
    <property type="match status" value="1"/>
</dbReference>
<dbReference type="PRINTS" id="PR00038">
    <property type="entry name" value="HTHLUXR"/>
</dbReference>
<evidence type="ECO:0000313" key="5">
    <source>
        <dbReference type="EMBL" id="TYL90324.1"/>
    </source>
</evidence>
<dbReference type="PANTHER" id="PTHR44688">
    <property type="entry name" value="DNA-BINDING TRANSCRIPTIONAL ACTIVATOR DEVR_DOSR"/>
    <property type="match status" value="1"/>
</dbReference>
<dbReference type="CDD" id="cd06170">
    <property type="entry name" value="LuxR_C_like"/>
    <property type="match status" value="1"/>
</dbReference>